<keyword evidence="9" id="KW-0282">Flagellum</keyword>
<evidence type="ECO:0000259" key="8">
    <source>
        <dbReference type="Pfam" id="PF06429"/>
    </source>
</evidence>
<dbReference type="AlphaFoldDB" id="A0A517NVM3"/>
<dbReference type="InterPro" id="IPR006299">
    <property type="entry name" value="FlgC"/>
</dbReference>
<gene>
    <name evidence="9" type="primary">flgC</name>
    <name evidence="9" type="ORF">K239x_31610</name>
</gene>
<dbReference type="InterPro" id="IPR001444">
    <property type="entry name" value="Flag_bb_rod_N"/>
</dbReference>
<keyword evidence="10" id="KW-1185">Reference proteome</keyword>
<reference evidence="9 10" key="1">
    <citation type="submission" date="2019-02" db="EMBL/GenBank/DDBJ databases">
        <title>Deep-cultivation of Planctomycetes and their phenomic and genomic characterization uncovers novel biology.</title>
        <authorList>
            <person name="Wiegand S."/>
            <person name="Jogler M."/>
            <person name="Boedeker C."/>
            <person name="Pinto D."/>
            <person name="Vollmers J."/>
            <person name="Rivas-Marin E."/>
            <person name="Kohn T."/>
            <person name="Peeters S.H."/>
            <person name="Heuer A."/>
            <person name="Rast P."/>
            <person name="Oberbeckmann S."/>
            <person name="Bunk B."/>
            <person name="Jeske O."/>
            <person name="Meyerdierks A."/>
            <person name="Storesund J.E."/>
            <person name="Kallscheuer N."/>
            <person name="Luecker S."/>
            <person name="Lage O.M."/>
            <person name="Pohl T."/>
            <person name="Merkel B.J."/>
            <person name="Hornburger P."/>
            <person name="Mueller R.-W."/>
            <person name="Bruemmer F."/>
            <person name="Labrenz M."/>
            <person name="Spormann A.M."/>
            <person name="Op den Camp H."/>
            <person name="Overmann J."/>
            <person name="Amann R."/>
            <person name="Jetten M.S.M."/>
            <person name="Mascher T."/>
            <person name="Medema M.H."/>
            <person name="Devos D.P."/>
            <person name="Kaster A.-K."/>
            <person name="Ovreas L."/>
            <person name="Rohde M."/>
            <person name="Galperin M.Y."/>
            <person name="Jogler C."/>
        </authorList>
    </citation>
    <scope>NUCLEOTIDE SEQUENCE [LARGE SCALE GENOMIC DNA]</scope>
    <source>
        <strain evidence="9 10">K23_9</strain>
    </source>
</reference>
<dbReference type="GO" id="GO:0030694">
    <property type="term" value="C:bacterial-type flagellum basal body, rod"/>
    <property type="evidence" value="ECO:0007669"/>
    <property type="project" value="UniProtKB-UniRule"/>
</dbReference>
<evidence type="ECO:0000256" key="2">
    <source>
        <dbReference type="ARBA" id="ARBA00009677"/>
    </source>
</evidence>
<organism evidence="9 10">
    <name type="scientific">Stieleria marina</name>
    <dbReference type="NCBI Taxonomy" id="1930275"/>
    <lineage>
        <taxon>Bacteria</taxon>
        <taxon>Pseudomonadati</taxon>
        <taxon>Planctomycetota</taxon>
        <taxon>Planctomycetia</taxon>
        <taxon>Pirellulales</taxon>
        <taxon>Pirellulaceae</taxon>
        <taxon>Stieleria</taxon>
    </lineage>
</organism>
<dbReference type="GO" id="GO:0071978">
    <property type="term" value="P:bacterial-type flagellum-dependent swarming motility"/>
    <property type="evidence" value="ECO:0007669"/>
    <property type="project" value="TreeGrafter"/>
</dbReference>
<accession>A0A517NVM3</accession>
<dbReference type="PANTHER" id="PTHR30435:SF2">
    <property type="entry name" value="FLAGELLAR BASAL-BODY ROD PROTEIN FLGC"/>
    <property type="match status" value="1"/>
</dbReference>
<evidence type="ECO:0000256" key="6">
    <source>
        <dbReference type="RuleBase" id="RU362062"/>
    </source>
</evidence>
<dbReference type="PANTHER" id="PTHR30435">
    <property type="entry name" value="FLAGELLAR PROTEIN"/>
    <property type="match status" value="1"/>
</dbReference>
<keyword evidence="9" id="KW-0966">Cell projection</keyword>
<evidence type="ECO:0000256" key="1">
    <source>
        <dbReference type="ARBA" id="ARBA00004117"/>
    </source>
</evidence>
<keyword evidence="4 6" id="KW-0975">Bacterial flagellum</keyword>
<feature type="domain" description="Flagellar basal body rod protein N-terminal" evidence="7">
    <location>
        <begin position="8"/>
        <end position="35"/>
    </location>
</feature>
<name>A0A517NVM3_9BACT</name>
<evidence type="ECO:0000256" key="5">
    <source>
        <dbReference type="ARBA" id="ARBA00025933"/>
    </source>
</evidence>
<proteinExistence type="inferred from homology"/>
<comment type="subunit">
    <text evidence="5 6">The basal body constitutes a major portion of the flagellar organelle and consists of four rings (L,P,S, and M) mounted on a central rod. The rod consists of about 26 subunits of FlgG in the distal portion, and FlgB, FlgC and FlgF are thought to build up the proximal portion of the rod with about 6 subunits each.</text>
</comment>
<dbReference type="Pfam" id="PF00460">
    <property type="entry name" value="Flg_bb_rod"/>
    <property type="match status" value="1"/>
</dbReference>
<evidence type="ECO:0000256" key="3">
    <source>
        <dbReference type="ARBA" id="ARBA00017941"/>
    </source>
</evidence>
<evidence type="ECO:0000259" key="7">
    <source>
        <dbReference type="Pfam" id="PF00460"/>
    </source>
</evidence>
<dbReference type="EMBL" id="CP036526">
    <property type="protein sequence ID" value="QDT11167.1"/>
    <property type="molecule type" value="Genomic_DNA"/>
</dbReference>
<evidence type="ECO:0000256" key="4">
    <source>
        <dbReference type="ARBA" id="ARBA00023143"/>
    </source>
</evidence>
<dbReference type="Pfam" id="PF06429">
    <property type="entry name" value="Flg_bbr_C"/>
    <property type="match status" value="1"/>
</dbReference>
<comment type="similarity">
    <text evidence="2">Belongs to the flagella basal body rod proteins family.</text>
</comment>
<protein>
    <recommendedName>
        <fullName evidence="3 6">Flagellar basal-body rod protein FlgC</fullName>
    </recommendedName>
</protein>
<dbReference type="NCBIfam" id="TIGR01395">
    <property type="entry name" value="FlgC"/>
    <property type="match status" value="1"/>
</dbReference>
<feature type="domain" description="Flagellar basal-body/hook protein C-terminal" evidence="8">
    <location>
        <begin position="95"/>
        <end position="139"/>
    </location>
</feature>
<comment type="subcellular location">
    <subcellularLocation>
        <location evidence="1 6">Bacterial flagellum basal body</location>
    </subcellularLocation>
</comment>
<sequence>MSGNFSSIDISASGLAAERLRMEVVANNIANAGTTMTDTGDPYRRQSVVFSAAMDQAAGANGNGQRYGVEAIGLEADQSEFPMVYNPGHPHADKDGFVKMPNVQISHEMVDLITASRSYEANTKAISVYKEMIQQTLSLLQGGQ</sequence>
<dbReference type="InterPro" id="IPR010930">
    <property type="entry name" value="Flg_bb/hook_C_dom"/>
</dbReference>
<keyword evidence="9" id="KW-0969">Cilium</keyword>
<dbReference type="RefSeq" id="WP_145418996.1">
    <property type="nucleotide sequence ID" value="NZ_CP036526.1"/>
</dbReference>
<evidence type="ECO:0000313" key="10">
    <source>
        <dbReference type="Proteomes" id="UP000319817"/>
    </source>
</evidence>
<dbReference type="Proteomes" id="UP000319817">
    <property type="component" value="Chromosome"/>
</dbReference>
<dbReference type="OrthoDB" id="9794148at2"/>
<evidence type="ECO:0000313" key="9">
    <source>
        <dbReference type="EMBL" id="QDT11167.1"/>
    </source>
</evidence>